<dbReference type="PANTHER" id="PTHR12424">
    <property type="entry name" value="TWEETY-RELATED"/>
    <property type="match status" value="1"/>
</dbReference>
<reference evidence="15" key="1">
    <citation type="submission" date="2021-01" db="EMBL/GenBank/DDBJ databases">
        <authorList>
            <person name="Corre E."/>
            <person name="Pelletier E."/>
            <person name="Niang G."/>
            <person name="Scheremetjew M."/>
            <person name="Finn R."/>
            <person name="Kale V."/>
            <person name="Holt S."/>
            <person name="Cochrane G."/>
            <person name="Meng A."/>
            <person name="Brown T."/>
            <person name="Cohen L."/>
        </authorList>
    </citation>
    <scope>NUCLEOTIDE SEQUENCE</scope>
    <source>
        <strain evidence="15">10249 10 AB</strain>
    </source>
</reference>
<evidence type="ECO:0000256" key="3">
    <source>
        <dbReference type="ARBA" id="ARBA00022448"/>
    </source>
</evidence>
<evidence type="ECO:0000256" key="1">
    <source>
        <dbReference type="ARBA" id="ARBA00004651"/>
    </source>
</evidence>
<dbReference type="EMBL" id="HBIX01034263">
    <property type="protein sequence ID" value="CAE0729595.1"/>
    <property type="molecule type" value="Transcribed_RNA"/>
</dbReference>
<evidence type="ECO:0000256" key="7">
    <source>
        <dbReference type="ARBA" id="ARBA00023065"/>
    </source>
</evidence>
<organism evidence="15">
    <name type="scientific">Pseudo-nitzschia australis</name>
    <dbReference type="NCBI Taxonomy" id="44445"/>
    <lineage>
        <taxon>Eukaryota</taxon>
        <taxon>Sar</taxon>
        <taxon>Stramenopiles</taxon>
        <taxon>Ochrophyta</taxon>
        <taxon>Bacillariophyta</taxon>
        <taxon>Bacillariophyceae</taxon>
        <taxon>Bacillariophycidae</taxon>
        <taxon>Bacillariales</taxon>
        <taxon>Bacillariaceae</taxon>
        <taxon>Pseudo-nitzschia</taxon>
    </lineage>
</organism>
<feature type="region of interest" description="Disordered" evidence="13">
    <location>
        <begin position="662"/>
        <end position="749"/>
    </location>
</feature>
<evidence type="ECO:0000256" key="5">
    <source>
        <dbReference type="ARBA" id="ARBA00022692"/>
    </source>
</evidence>
<evidence type="ECO:0000256" key="9">
    <source>
        <dbReference type="ARBA" id="ARBA00023173"/>
    </source>
</evidence>
<evidence type="ECO:0000256" key="11">
    <source>
        <dbReference type="ARBA" id="ARBA00023214"/>
    </source>
</evidence>
<protein>
    <submittedName>
        <fullName evidence="15">Uncharacterized protein</fullName>
    </submittedName>
</protein>
<keyword evidence="11" id="KW-0868">Chloride</keyword>
<evidence type="ECO:0000256" key="10">
    <source>
        <dbReference type="ARBA" id="ARBA00023180"/>
    </source>
</evidence>
<keyword evidence="12" id="KW-0407">Ion channel</keyword>
<feature type="transmembrane region" description="Helical" evidence="14">
    <location>
        <begin position="159"/>
        <end position="184"/>
    </location>
</feature>
<keyword evidence="5 14" id="KW-0812">Transmembrane</keyword>
<evidence type="ECO:0000256" key="4">
    <source>
        <dbReference type="ARBA" id="ARBA00022475"/>
    </source>
</evidence>
<gene>
    <name evidence="15" type="ORF">PAUS00366_LOCUS22380</name>
</gene>
<feature type="transmembrane region" description="Helical" evidence="14">
    <location>
        <begin position="570"/>
        <end position="590"/>
    </location>
</feature>
<dbReference type="GO" id="GO:0005254">
    <property type="term" value="F:chloride channel activity"/>
    <property type="evidence" value="ECO:0007669"/>
    <property type="project" value="UniProtKB-KW"/>
</dbReference>
<name>A0A7S4AWU1_9STRA</name>
<feature type="compositionally biased region" description="Polar residues" evidence="13">
    <location>
        <begin position="1"/>
        <end position="12"/>
    </location>
</feature>
<keyword evidence="4" id="KW-1003">Cell membrane</keyword>
<evidence type="ECO:0000256" key="6">
    <source>
        <dbReference type="ARBA" id="ARBA00022989"/>
    </source>
</evidence>
<feature type="region of interest" description="Disordered" evidence="13">
    <location>
        <begin position="1"/>
        <end position="28"/>
    </location>
</feature>
<keyword evidence="8 14" id="KW-0472">Membrane</keyword>
<evidence type="ECO:0000256" key="13">
    <source>
        <dbReference type="SAM" id="MobiDB-lite"/>
    </source>
</evidence>
<feature type="transmembrane region" description="Helical" evidence="14">
    <location>
        <begin position="357"/>
        <end position="378"/>
    </location>
</feature>
<sequence>MKRPTITTNSINRFRRRSSSRKSRKSRSRSSSRLQLLLLLGLSLVFLLSLPPVEGQEAVAADTDADGTVASSTDGTDANTDANGNADTDDDGAFEIEDLLPGFDNSYTESFVKNYILGNPEYYQEEYDPPPMVPKINSLPRFGHSDDCSLLIGDTPDNYFLGLLFVGTFVATLFTFWAISLCVLKKMGPRQVGFMAGFPFQKEGKKSACGRVVLSVSAWMMIISTIVLITKGLPKLQRWSDTVAMVTYDIQLVETEVQSIVTTLLVVSAKTSPIRDELVDFLKRDICPLEPGSDTEDQVRSVGEDTYDAMMDLDDFIEGYLIDVEDGVNQTNKFTNRVKQFTDVAQFVGNPKVTAVVFPYFILPAIILVAIGMGWYDVFHEGFYTFVTRVVLPLLIIWTAFAALMAAWMVVALEANADLCVSSGVPEDTILGILNKLDLDDDDDTGSESKDLNGPSDSFFYDIFAFYTHQCTMPNPWQFLEGHYGDLARGRNILGEFIRSIEDTTLEQLSQECGHEYGPIVELLFQLQDLITILSQTSIRAMTLMSCRNIVPLYTTFIYDATCTQAPKSLGWAVGCTLCIAFFGMMTITFRGAYYPIDYYYYDATGKGEPFDLYPPTDDDDSSNNLEDTPCNEMVLEEQEEQCIEAMEAIAIKGYEVYLDEDDDDENEDDENEDENEAKDNGNEDDTTAINNNDNFNDEEDDYGDGIDNDNNGNDGYEDEMDTSVGCDVFDNDNDTRTNASTTAESMSP</sequence>
<feature type="compositionally biased region" description="Basic residues" evidence="13">
    <location>
        <begin position="13"/>
        <end position="28"/>
    </location>
</feature>
<feature type="compositionally biased region" description="Low complexity" evidence="13">
    <location>
        <begin position="59"/>
        <end position="86"/>
    </location>
</feature>
<accession>A0A7S4AWU1</accession>
<dbReference type="GO" id="GO:0005886">
    <property type="term" value="C:plasma membrane"/>
    <property type="evidence" value="ECO:0007669"/>
    <property type="project" value="UniProtKB-SubCell"/>
</dbReference>
<keyword evidence="7" id="KW-0406">Ion transport</keyword>
<dbReference type="InterPro" id="IPR006990">
    <property type="entry name" value="Tweety"/>
</dbReference>
<feature type="transmembrane region" description="Helical" evidence="14">
    <location>
        <begin position="390"/>
        <end position="413"/>
    </location>
</feature>
<comment type="similarity">
    <text evidence="2">Belongs to the tweety family.</text>
</comment>
<feature type="compositionally biased region" description="Polar residues" evidence="13">
    <location>
        <begin position="737"/>
        <end position="749"/>
    </location>
</feature>
<feature type="region of interest" description="Disordered" evidence="13">
    <location>
        <begin position="59"/>
        <end position="91"/>
    </location>
</feature>
<keyword evidence="3" id="KW-0813">Transport</keyword>
<evidence type="ECO:0000313" key="15">
    <source>
        <dbReference type="EMBL" id="CAE0729595.1"/>
    </source>
</evidence>
<evidence type="ECO:0000256" key="2">
    <source>
        <dbReference type="ARBA" id="ARBA00009849"/>
    </source>
</evidence>
<comment type="subcellular location">
    <subcellularLocation>
        <location evidence="1">Cell membrane</location>
        <topology evidence="1">Multi-pass membrane protein</topology>
    </subcellularLocation>
</comment>
<keyword evidence="6 14" id="KW-1133">Transmembrane helix</keyword>
<dbReference type="AlphaFoldDB" id="A0A7S4AWU1"/>
<evidence type="ECO:0000256" key="12">
    <source>
        <dbReference type="ARBA" id="ARBA00023303"/>
    </source>
</evidence>
<dbReference type="GO" id="GO:0034707">
    <property type="term" value="C:chloride channel complex"/>
    <property type="evidence" value="ECO:0007669"/>
    <property type="project" value="UniProtKB-KW"/>
</dbReference>
<feature type="compositionally biased region" description="Acidic residues" evidence="13">
    <location>
        <begin position="662"/>
        <end position="687"/>
    </location>
</feature>
<evidence type="ECO:0000256" key="14">
    <source>
        <dbReference type="SAM" id="Phobius"/>
    </source>
</evidence>
<evidence type="ECO:0000256" key="8">
    <source>
        <dbReference type="ARBA" id="ARBA00023136"/>
    </source>
</evidence>
<keyword evidence="10" id="KW-0325">Glycoprotein</keyword>
<keyword evidence="9" id="KW-0869">Chloride channel</keyword>
<dbReference type="PANTHER" id="PTHR12424:SF19">
    <property type="entry name" value="INTEGRASE ZINC-BINDING DOMAIN-CONTAINING PROTEIN"/>
    <property type="match status" value="1"/>
</dbReference>
<proteinExistence type="inferred from homology"/>
<feature type="compositionally biased region" description="Acidic residues" evidence="13">
    <location>
        <begin position="696"/>
        <end position="708"/>
    </location>
</feature>